<evidence type="ECO:0000256" key="6">
    <source>
        <dbReference type="ARBA" id="ARBA00022748"/>
    </source>
</evidence>
<evidence type="ECO:0000256" key="8">
    <source>
        <dbReference type="ARBA" id="ARBA00023136"/>
    </source>
</evidence>
<accession>A0A0K6IYC8</accession>
<dbReference type="GO" id="GO:0020037">
    <property type="term" value="F:heme binding"/>
    <property type="evidence" value="ECO:0007669"/>
    <property type="project" value="InterPro"/>
</dbReference>
<feature type="transmembrane region" description="Helical" evidence="10">
    <location>
        <begin position="277"/>
        <end position="305"/>
    </location>
</feature>
<dbReference type="PANTHER" id="PTHR43653:SF1">
    <property type="entry name" value="CYTOCHROME C-TYPE BIOGENESIS PROTEIN CCMF"/>
    <property type="match status" value="1"/>
</dbReference>
<evidence type="ECO:0000313" key="14">
    <source>
        <dbReference type="Proteomes" id="UP000182108"/>
    </source>
</evidence>
<feature type="transmembrane region" description="Helical" evidence="10">
    <location>
        <begin position="425"/>
        <end position="444"/>
    </location>
</feature>
<proteinExistence type="inferred from homology"/>
<dbReference type="NCBIfam" id="NF007691">
    <property type="entry name" value="PRK10369.1"/>
    <property type="match status" value="1"/>
</dbReference>
<comment type="function">
    <text evidence="9">Required for the biogenesis of c-type cytochromes. Possible subunit of a heme lyase.</text>
</comment>
<dbReference type="EMBL" id="CYHH01000019">
    <property type="protein sequence ID" value="CUB08069.1"/>
    <property type="molecule type" value="Genomic_DNA"/>
</dbReference>
<evidence type="ECO:0000256" key="4">
    <source>
        <dbReference type="ARBA" id="ARBA00022519"/>
    </source>
</evidence>
<dbReference type="Pfam" id="PF01578">
    <property type="entry name" value="Cytochrom_C_asm"/>
    <property type="match status" value="1"/>
</dbReference>
<evidence type="ECO:0000256" key="5">
    <source>
        <dbReference type="ARBA" id="ARBA00022692"/>
    </source>
</evidence>
<feature type="transmembrane region" description="Helical" evidence="10">
    <location>
        <begin position="177"/>
        <end position="197"/>
    </location>
</feature>
<evidence type="ECO:0000256" key="7">
    <source>
        <dbReference type="ARBA" id="ARBA00022989"/>
    </source>
</evidence>
<protein>
    <submittedName>
        <fullName evidence="13">C-type cytochrome biogenesis protein CcmF</fullName>
    </submittedName>
</protein>
<feature type="domain" description="Cytochrome c-type biogenesis protein CcmF C-terminal" evidence="12">
    <location>
        <begin position="315"/>
        <end position="638"/>
    </location>
</feature>
<comment type="subcellular location">
    <subcellularLocation>
        <location evidence="1">Cell inner membrane</location>
        <topology evidence="1">Multi-pass membrane protein</topology>
    </subcellularLocation>
</comment>
<sequence length="665" mass="71494">MIPEMGQFALALAWALALVQAVLGLAGAARGSAGAMAAARRAALAQCAALVLAYACLTAAFLRIDFSVLLVAANSSTRTPWFYRLTGVWGNHEGSMLLWALSLSLWQAAVAGFSRSLTAAFRARVLGVLGTVSVGFLAFLILTSNPFERLVPMPGEGRDLNPLLQDPGMIIHPPLLYMGYVGMAVAFAFAIAALLSGRMDAAWARWSRPWTLTAWVFLTLGILVGSAWAYYELGWGGWWFWDPVENASLMPWLVGTALLHSLIVTEKRGAFRSWTVLLAIGAFSLSLLGTFLVRSGVITSVHAFATDPTRGVFILGLLALTVGVSLLLFAWRAPRLSGGGVFAPVSREGSLLVNNVLMAAAAGAVLLGTVYPLILDALQGAKISVGPPYFETVFVPLMAPAVVLMALAPFLRWKRDALARVLRRVGPELVGALLLAALGVWAAGHATPGVYLGLALTAWVALASLRLLVERLRQGAAPGLAARLRGIPGSWWGMWLSHLGVGVFILGVTLVGALEQRLDVKMMPGQAAELAGYRFVLRGVSEVPGPNYTAQRGEVEVWREGQMRTVLVPEKRAYFRSAMPMTESAIDWGVFRDVYVSLGDPTGDGGWVVLLFYKPFISWIWFGAILIALGGVAAALDRRYRRLARRRDSVPVPEVLPEPVAEAAR</sequence>
<keyword evidence="5 10" id="KW-0812">Transmembrane</keyword>
<keyword evidence="7 10" id="KW-1133">Transmembrane helix</keyword>
<keyword evidence="4" id="KW-0997">Cell inner membrane</keyword>
<dbReference type="InterPro" id="IPR003567">
    <property type="entry name" value="Cyt_c_biogenesis"/>
</dbReference>
<dbReference type="Proteomes" id="UP000182108">
    <property type="component" value="Unassembled WGS sequence"/>
</dbReference>
<keyword evidence="6" id="KW-0201">Cytochrome c-type biogenesis</keyword>
<reference evidence="14" key="1">
    <citation type="submission" date="2015-08" db="EMBL/GenBank/DDBJ databases">
        <authorList>
            <person name="Babu N.S."/>
            <person name="Beckwith C.J."/>
            <person name="Beseler K.G."/>
            <person name="Brison A."/>
            <person name="Carone J.V."/>
            <person name="Caskin T.P."/>
            <person name="Diamond M."/>
            <person name="Durham M.E."/>
            <person name="Foxe J.M."/>
            <person name="Go M."/>
            <person name="Henderson B.A."/>
            <person name="Jones I.B."/>
            <person name="McGettigan J.A."/>
            <person name="Micheletti S.J."/>
            <person name="Nasrallah M.E."/>
            <person name="Ortiz D."/>
            <person name="Piller C.R."/>
            <person name="Privatt S.R."/>
            <person name="Schneider S.L."/>
            <person name="Sharp S."/>
            <person name="Smith T.C."/>
            <person name="Stanton J.D."/>
            <person name="Ullery H.E."/>
            <person name="Wilson R.J."/>
            <person name="Serrano M.G."/>
            <person name="Buck G."/>
            <person name="Lee V."/>
            <person name="Wang Y."/>
            <person name="Carvalho R."/>
            <person name="Voegtly L."/>
            <person name="Shi R."/>
            <person name="Duckworth R."/>
            <person name="Johnson A."/>
            <person name="Loviza R."/>
            <person name="Walstead R."/>
            <person name="Shah Z."/>
            <person name="Kiflezghi M."/>
            <person name="Wade K."/>
            <person name="Ball S.L."/>
            <person name="Bradley K.W."/>
            <person name="Asai D.J."/>
            <person name="Bowman C.A."/>
            <person name="Russell D.A."/>
            <person name="Pope W.H."/>
            <person name="Jacobs-Sera D."/>
            <person name="Hendrix R.W."/>
            <person name="Hatfull G.F."/>
        </authorList>
    </citation>
    <scope>NUCLEOTIDE SEQUENCE [LARGE SCALE GENOMIC DNA]</scope>
    <source>
        <strain evidence="14">JCM 19170</strain>
    </source>
</reference>
<keyword evidence="14" id="KW-1185">Reference proteome</keyword>
<dbReference type="Pfam" id="PF16327">
    <property type="entry name" value="CcmF_C"/>
    <property type="match status" value="1"/>
</dbReference>
<dbReference type="RefSeq" id="WP_055424307.1">
    <property type="nucleotide sequence ID" value="NZ_CYHH01000019.1"/>
</dbReference>
<evidence type="ECO:0000256" key="1">
    <source>
        <dbReference type="ARBA" id="ARBA00004429"/>
    </source>
</evidence>
<evidence type="ECO:0000259" key="12">
    <source>
        <dbReference type="Pfam" id="PF16327"/>
    </source>
</evidence>
<name>A0A0K6IYC8_9PROT</name>
<evidence type="ECO:0000256" key="9">
    <source>
        <dbReference type="ARBA" id="ARBA00037230"/>
    </source>
</evidence>
<keyword evidence="3" id="KW-1003">Cell membrane</keyword>
<feature type="transmembrane region" description="Helical" evidence="10">
    <location>
        <begin position="394"/>
        <end position="413"/>
    </location>
</feature>
<feature type="transmembrane region" description="Helical" evidence="10">
    <location>
        <begin position="311"/>
        <end position="331"/>
    </location>
</feature>
<feature type="transmembrane region" description="Helical" evidence="10">
    <location>
        <begin position="209"/>
        <end position="229"/>
    </location>
</feature>
<feature type="transmembrane region" description="Helical" evidence="10">
    <location>
        <begin position="616"/>
        <end position="636"/>
    </location>
</feature>
<feature type="transmembrane region" description="Helical" evidence="10">
    <location>
        <begin position="450"/>
        <end position="469"/>
    </location>
</feature>
<dbReference type="GO" id="GO:0005886">
    <property type="term" value="C:plasma membrane"/>
    <property type="evidence" value="ECO:0007669"/>
    <property type="project" value="UniProtKB-SubCell"/>
</dbReference>
<feature type="transmembrane region" description="Helical" evidence="10">
    <location>
        <begin position="95"/>
        <end position="113"/>
    </location>
</feature>
<dbReference type="InterPro" id="IPR002541">
    <property type="entry name" value="Cyt_c_assembly"/>
</dbReference>
<feature type="transmembrane region" description="Helical" evidence="10">
    <location>
        <begin position="38"/>
        <end position="57"/>
    </location>
</feature>
<dbReference type="NCBIfam" id="TIGR00353">
    <property type="entry name" value="nrfE"/>
    <property type="match status" value="1"/>
</dbReference>
<organism evidence="13 14">
    <name type="scientific">Tepidiphilus thermophilus</name>
    <dbReference type="NCBI Taxonomy" id="876478"/>
    <lineage>
        <taxon>Bacteria</taxon>
        <taxon>Pseudomonadati</taxon>
        <taxon>Pseudomonadota</taxon>
        <taxon>Hydrogenophilia</taxon>
        <taxon>Hydrogenophilales</taxon>
        <taxon>Hydrogenophilaceae</taxon>
        <taxon>Tepidiphilus</taxon>
    </lineage>
</organism>
<dbReference type="InterPro" id="IPR032523">
    <property type="entry name" value="CcmF_C"/>
</dbReference>
<dbReference type="GO" id="GO:0015232">
    <property type="term" value="F:heme transmembrane transporter activity"/>
    <property type="evidence" value="ECO:0007669"/>
    <property type="project" value="InterPro"/>
</dbReference>
<dbReference type="AlphaFoldDB" id="A0A0K6IYC8"/>
<feature type="transmembrane region" description="Helical" evidence="10">
    <location>
        <begin position="490"/>
        <end position="514"/>
    </location>
</feature>
<dbReference type="OrthoDB" id="9761451at2"/>
<evidence type="ECO:0000313" key="13">
    <source>
        <dbReference type="EMBL" id="CUB08069.1"/>
    </source>
</evidence>
<gene>
    <name evidence="13" type="ORF">Ga0061068_11920</name>
</gene>
<dbReference type="GO" id="GO:0017004">
    <property type="term" value="P:cytochrome complex assembly"/>
    <property type="evidence" value="ECO:0007669"/>
    <property type="project" value="UniProtKB-KW"/>
</dbReference>
<evidence type="ECO:0000256" key="3">
    <source>
        <dbReference type="ARBA" id="ARBA00022475"/>
    </source>
</evidence>
<dbReference type="PRINTS" id="PR01410">
    <property type="entry name" value="CCBIOGENESIS"/>
</dbReference>
<feature type="transmembrane region" description="Helical" evidence="10">
    <location>
        <begin position="352"/>
        <end position="374"/>
    </location>
</feature>
<feature type="transmembrane region" description="Helical" evidence="10">
    <location>
        <begin position="125"/>
        <end position="144"/>
    </location>
</feature>
<evidence type="ECO:0000259" key="11">
    <source>
        <dbReference type="Pfam" id="PF01578"/>
    </source>
</evidence>
<dbReference type="PRINTS" id="PR01411">
    <property type="entry name" value="CCMFBIOGNSIS"/>
</dbReference>
<keyword evidence="8 10" id="KW-0472">Membrane</keyword>
<comment type="similarity">
    <text evidence="2">Belongs to the CcmF/CycK/Ccl1/NrfE/CcsA family.</text>
</comment>
<dbReference type="InterPro" id="IPR003568">
    <property type="entry name" value="Cyt_c_biogenesis_CcmF"/>
</dbReference>
<evidence type="ECO:0000256" key="10">
    <source>
        <dbReference type="SAM" id="Phobius"/>
    </source>
</evidence>
<feature type="transmembrane region" description="Helical" evidence="10">
    <location>
        <begin position="249"/>
        <end position="265"/>
    </location>
</feature>
<dbReference type="PANTHER" id="PTHR43653">
    <property type="entry name" value="CYTOCHROME C ASSEMBLY PROTEIN-RELATED"/>
    <property type="match status" value="1"/>
</dbReference>
<evidence type="ECO:0000256" key="2">
    <source>
        <dbReference type="ARBA" id="ARBA00009186"/>
    </source>
</evidence>
<feature type="domain" description="Cytochrome c assembly protein" evidence="11">
    <location>
        <begin position="89"/>
        <end position="295"/>
    </location>
</feature>